<evidence type="ECO:0000256" key="5">
    <source>
        <dbReference type="HAMAP-Rule" id="MF_00156"/>
    </source>
</evidence>
<feature type="binding site" evidence="5">
    <location>
        <position position="49"/>
    </location>
    <ligand>
        <name>Mg(2+)</name>
        <dbReference type="ChEBI" id="CHEBI:18420"/>
    </ligand>
</feature>
<feature type="active site" description="Proton acceptor" evidence="5">
    <location>
        <position position="187"/>
    </location>
</feature>
<keyword evidence="5" id="KW-0963">Cytoplasm</keyword>
<dbReference type="InterPro" id="IPR003700">
    <property type="entry name" value="Pantoate_hydroxy_MeTrfase"/>
</dbReference>
<gene>
    <name evidence="5 6" type="primary">panB</name>
    <name evidence="6" type="ORF">V0U79_00105</name>
</gene>
<feature type="binding site" evidence="5">
    <location>
        <position position="88"/>
    </location>
    <ligand>
        <name>Mg(2+)</name>
        <dbReference type="ChEBI" id="CHEBI:18420"/>
    </ligand>
</feature>
<keyword evidence="3 5" id="KW-0566">Pantothenate biosynthesis</keyword>
<comment type="caution">
    <text evidence="6">The sequence shown here is derived from an EMBL/GenBank/DDBJ whole genome shotgun (WGS) entry which is preliminary data.</text>
</comment>
<dbReference type="InterPro" id="IPR015813">
    <property type="entry name" value="Pyrv/PenolPyrv_kinase-like_dom"/>
</dbReference>
<feature type="binding site" evidence="5">
    <location>
        <position position="120"/>
    </location>
    <ligand>
        <name>Mg(2+)</name>
        <dbReference type="ChEBI" id="CHEBI:18420"/>
    </ligand>
</feature>
<feature type="binding site" evidence="5">
    <location>
        <position position="118"/>
    </location>
    <ligand>
        <name>3-methyl-2-oxobutanoate</name>
        <dbReference type="ChEBI" id="CHEBI:11851"/>
    </ligand>
</feature>
<comment type="subunit">
    <text evidence="2 5">Homodecamer; pentamer of dimers.</text>
</comment>
<protein>
    <recommendedName>
        <fullName evidence="5">3-methyl-2-oxobutanoate hydroxymethyltransferase</fullName>
        <ecNumber evidence="5">2.1.2.11</ecNumber>
    </recommendedName>
    <alternativeName>
        <fullName evidence="5">Ketopantoate hydroxymethyltransferase</fullName>
        <shortName evidence="5">KPHMT</shortName>
    </alternativeName>
</protein>
<dbReference type="EC" id="2.1.2.11" evidence="5"/>
<sequence>MSAQNKIKRIGVPEIRARKGGEPLVCLTAYDAPMARLLDPHCDILLVGDSLGMVVHGLDSTIGVTLDMMILHGKAVMRAAKQALVVIDLPFGSYEKSPQQAFESASRALAETGAQAVKIESGVYAAETIRFLTERGIPVMGHVGLRPQAALNEGGFKAKGRDDAERERVFREAREADAAGAFAIVIEGVAEEIARQITAEIAAPTIGIGASAACDGQILVTQDMLGLFDWTPKFVRRYAQLSGVVEDAVKAYGADVKSRAFPAAAETYSFKPKNG</sequence>
<reference evidence="6 7" key="1">
    <citation type="submission" date="2024-01" db="EMBL/GenBank/DDBJ databases">
        <title>Hyphobacterium bacterium isolated from marine sediment.</title>
        <authorList>
            <person name="Zhao S."/>
        </authorList>
    </citation>
    <scope>NUCLEOTIDE SEQUENCE [LARGE SCALE GENOMIC DNA]</scope>
    <source>
        <strain evidence="7">HN65</strain>
    </source>
</reference>
<evidence type="ECO:0000313" key="7">
    <source>
        <dbReference type="Proteomes" id="UP001354971"/>
    </source>
</evidence>
<dbReference type="GO" id="GO:0003864">
    <property type="term" value="F:3-methyl-2-oxobutanoate hydroxymethyltransferase activity"/>
    <property type="evidence" value="ECO:0007669"/>
    <property type="project" value="UniProtKB-EC"/>
</dbReference>
<dbReference type="CDD" id="cd06557">
    <property type="entry name" value="KPHMT-like"/>
    <property type="match status" value="1"/>
</dbReference>
<comment type="pathway">
    <text evidence="5">Cofactor biosynthesis; (R)-pantothenate biosynthesis; (R)-pantoate from 3-methyl-2-oxobutanoate: step 1/2.</text>
</comment>
<feature type="binding site" evidence="5">
    <location>
        <begin position="49"/>
        <end position="50"/>
    </location>
    <ligand>
        <name>3-methyl-2-oxobutanoate</name>
        <dbReference type="ChEBI" id="CHEBI:11851"/>
    </ligand>
</feature>
<name>A0ABU7LLF0_9PROT</name>
<comment type="subcellular location">
    <subcellularLocation>
        <location evidence="5">Cytoplasm</location>
    </subcellularLocation>
</comment>
<keyword evidence="7" id="KW-1185">Reference proteome</keyword>
<dbReference type="Gene3D" id="3.20.20.60">
    <property type="entry name" value="Phosphoenolpyruvate-binding domains"/>
    <property type="match status" value="1"/>
</dbReference>
<dbReference type="InterPro" id="IPR040442">
    <property type="entry name" value="Pyrv_kinase-like_dom_sf"/>
</dbReference>
<dbReference type="PANTHER" id="PTHR20881:SF0">
    <property type="entry name" value="3-METHYL-2-OXOBUTANOATE HYDROXYMETHYLTRANSFERASE"/>
    <property type="match status" value="1"/>
</dbReference>
<dbReference type="NCBIfam" id="NF001452">
    <property type="entry name" value="PRK00311.1"/>
    <property type="match status" value="1"/>
</dbReference>
<comment type="function">
    <text evidence="5">Catalyzes the reversible reaction in which hydroxymethyl group from 5,10-methylenetetrahydrofolate is transferred onto alpha-ketoisovalerate to form ketopantoate.</text>
</comment>
<evidence type="ECO:0000256" key="3">
    <source>
        <dbReference type="ARBA" id="ARBA00022655"/>
    </source>
</evidence>
<evidence type="ECO:0000256" key="1">
    <source>
        <dbReference type="ARBA" id="ARBA00008676"/>
    </source>
</evidence>
<dbReference type="Pfam" id="PF02548">
    <property type="entry name" value="Pantoate_transf"/>
    <property type="match status" value="1"/>
</dbReference>
<keyword evidence="5" id="KW-0460">Magnesium</keyword>
<dbReference type="HAMAP" id="MF_00156">
    <property type="entry name" value="PanB"/>
    <property type="match status" value="1"/>
</dbReference>
<proteinExistence type="inferred from homology"/>
<dbReference type="PANTHER" id="PTHR20881">
    <property type="entry name" value="3-METHYL-2-OXOBUTANOATE HYDROXYMETHYLTRANSFERASE"/>
    <property type="match status" value="1"/>
</dbReference>
<comment type="catalytic activity">
    <reaction evidence="5">
        <text>(6R)-5,10-methylene-5,6,7,8-tetrahydrofolate + 3-methyl-2-oxobutanoate + H2O = 2-dehydropantoate + (6S)-5,6,7,8-tetrahydrofolate</text>
        <dbReference type="Rhea" id="RHEA:11824"/>
        <dbReference type="ChEBI" id="CHEBI:11561"/>
        <dbReference type="ChEBI" id="CHEBI:11851"/>
        <dbReference type="ChEBI" id="CHEBI:15377"/>
        <dbReference type="ChEBI" id="CHEBI:15636"/>
        <dbReference type="ChEBI" id="CHEBI:57453"/>
        <dbReference type="EC" id="2.1.2.11"/>
    </reaction>
</comment>
<dbReference type="NCBIfam" id="TIGR00222">
    <property type="entry name" value="panB"/>
    <property type="match status" value="1"/>
</dbReference>
<dbReference type="RefSeq" id="WP_330197420.1">
    <property type="nucleotide sequence ID" value="NZ_JAZDRP010000001.1"/>
</dbReference>
<comment type="cofactor">
    <cofactor evidence="5">
        <name>Mg(2+)</name>
        <dbReference type="ChEBI" id="CHEBI:18420"/>
    </cofactor>
    <text evidence="5">Binds 1 Mg(2+) ion per subunit.</text>
</comment>
<evidence type="ECO:0000256" key="2">
    <source>
        <dbReference type="ARBA" id="ARBA00011424"/>
    </source>
</evidence>
<evidence type="ECO:0000313" key="6">
    <source>
        <dbReference type="EMBL" id="MEE2524752.1"/>
    </source>
</evidence>
<keyword evidence="5" id="KW-0479">Metal-binding</keyword>
<organism evidence="6 7">
    <name type="scientific">Hyphobacterium lacteum</name>
    <dbReference type="NCBI Taxonomy" id="3116575"/>
    <lineage>
        <taxon>Bacteria</taxon>
        <taxon>Pseudomonadati</taxon>
        <taxon>Pseudomonadota</taxon>
        <taxon>Alphaproteobacteria</taxon>
        <taxon>Maricaulales</taxon>
        <taxon>Maricaulaceae</taxon>
        <taxon>Hyphobacterium</taxon>
    </lineage>
</organism>
<dbReference type="EMBL" id="JAZDRP010000001">
    <property type="protein sequence ID" value="MEE2524752.1"/>
    <property type="molecule type" value="Genomic_DNA"/>
</dbReference>
<accession>A0ABU7LLF0</accession>
<feature type="binding site" evidence="5">
    <location>
        <position position="88"/>
    </location>
    <ligand>
        <name>3-methyl-2-oxobutanoate</name>
        <dbReference type="ChEBI" id="CHEBI:11851"/>
    </ligand>
</feature>
<evidence type="ECO:0000256" key="4">
    <source>
        <dbReference type="ARBA" id="ARBA00022679"/>
    </source>
</evidence>
<dbReference type="SUPFAM" id="SSF51621">
    <property type="entry name" value="Phosphoenolpyruvate/pyruvate domain"/>
    <property type="match status" value="1"/>
</dbReference>
<keyword evidence="4 5" id="KW-0808">Transferase</keyword>
<comment type="similarity">
    <text evidence="1 5">Belongs to the PanB family.</text>
</comment>
<dbReference type="PIRSF" id="PIRSF000388">
    <property type="entry name" value="Pantoate_hydroxy_MeTrfase"/>
    <property type="match status" value="1"/>
</dbReference>
<dbReference type="Proteomes" id="UP001354971">
    <property type="component" value="Unassembled WGS sequence"/>
</dbReference>